<dbReference type="SUPFAM" id="SSF56796">
    <property type="entry name" value="Dehydroquinate synthase-like"/>
    <property type="match status" value="1"/>
</dbReference>
<comment type="similarity">
    <text evidence="1">Belongs to the iron-containing alcohol dehydrogenase family.</text>
</comment>
<evidence type="ECO:0000313" key="5">
    <source>
        <dbReference type="EMBL" id="MDS1309112.1"/>
    </source>
</evidence>
<gene>
    <name evidence="5" type="ORF">RKA07_03210</name>
</gene>
<comment type="caution">
    <text evidence="5">The sequence shown here is derived from an EMBL/GenBank/DDBJ whole genome shotgun (WGS) entry which is preliminary data.</text>
</comment>
<dbReference type="InterPro" id="IPR001670">
    <property type="entry name" value="ADH_Fe/GldA"/>
</dbReference>
<dbReference type="RefSeq" id="WP_310965559.1">
    <property type="nucleotide sequence ID" value="NZ_JAVMBO010000006.1"/>
</dbReference>
<dbReference type="Gene3D" id="3.40.50.1970">
    <property type="match status" value="1"/>
</dbReference>
<protein>
    <submittedName>
        <fullName evidence="5">Iron-containing alcohol dehydrogenase</fullName>
    </submittedName>
</protein>
<dbReference type="InterPro" id="IPR039697">
    <property type="entry name" value="Alcohol_dehydrogenase_Fe"/>
</dbReference>
<sequence length="406" mass="43477">MITDLITPVRSKAQLAALKLITKLIPSQTPNMFLGAQSRLRLADHMAHFDFKRVLLVTDDVLFQLGVISPIEEHLNKLGIKTIVFSGVTPDPGFLVVEQGLEVLQQNGCDAVLAIGGGSSIDAAKVMALAATNNKTPRELVGILKARKSSLPLFVIPTTAGTGSEVTIGAVISDETTHVKHLVIEPKVVPLAAALDPEIMAGMPKSVTADTGIDALTHCLESWISDFSSPETELYSGAGVKLVFKYLEKACENGQDYEARDAMALAANYGGMALNKTGLGYVHAIAHQLGTQYGVPHGRANAIVLPHILEVNRHSAKSRMAKLARLCGLATDAEEDSLATDKLIQRVNTLLATLPIAREVKGIDEKHFNVMAQAAMKEAHGTYAVPKYLNKSEIIQVLRVISGQTA</sequence>
<feature type="domain" description="Alcohol dehydrogenase iron-type/glycerol dehydrogenase GldA" evidence="3">
    <location>
        <begin position="31"/>
        <end position="197"/>
    </location>
</feature>
<reference evidence="5" key="1">
    <citation type="submission" date="2023-09" db="EMBL/GenBank/DDBJ databases">
        <title>Marinobacter sediminicola sp. nov. and Marinobacter maritimum sp. nov., isolated from marine sediment.</title>
        <authorList>
            <person name="An J."/>
        </authorList>
    </citation>
    <scope>NUCLEOTIDE SEQUENCE</scope>
    <source>
        <strain evidence="5">F60267</strain>
    </source>
</reference>
<dbReference type="InterPro" id="IPR056798">
    <property type="entry name" value="ADH_Fe_C"/>
</dbReference>
<dbReference type="CDD" id="cd08189">
    <property type="entry name" value="Fe-ADH-like"/>
    <property type="match status" value="1"/>
</dbReference>
<evidence type="ECO:0000313" key="6">
    <source>
        <dbReference type="Proteomes" id="UP001267407"/>
    </source>
</evidence>
<dbReference type="Proteomes" id="UP001267407">
    <property type="component" value="Unassembled WGS sequence"/>
</dbReference>
<dbReference type="Pfam" id="PF25137">
    <property type="entry name" value="ADH_Fe_C"/>
    <property type="match status" value="1"/>
</dbReference>
<dbReference type="PANTHER" id="PTHR11496">
    <property type="entry name" value="ALCOHOL DEHYDROGENASE"/>
    <property type="match status" value="1"/>
</dbReference>
<evidence type="ECO:0000256" key="1">
    <source>
        <dbReference type="ARBA" id="ARBA00007358"/>
    </source>
</evidence>
<evidence type="ECO:0000259" key="3">
    <source>
        <dbReference type="Pfam" id="PF00465"/>
    </source>
</evidence>
<evidence type="ECO:0000256" key="2">
    <source>
        <dbReference type="ARBA" id="ARBA00023002"/>
    </source>
</evidence>
<accession>A0ABU2HDF3</accession>
<dbReference type="EMBL" id="JAVMBO010000006">
    <property type="protein sequence ID" value="MDS1309112.1"/>
    <property type="molecule type" value="Genomic_DNA"/>
</dbReference>
<dbReference type="Pfam" id="PF00465">
    <property type="entry name" value="Fe-ADH"/>
    <property type="match status" value="1"/>
</dbReference>
<name>A0ABU2HDF3_9GAMM</name>
<organism evidence="5 6">
    <name type="scientific">Marinobacter xiaoshiensis</name>
    <dbReference type="NCBI Taxonomy" id="3073652"/>
    <lineage>
        <taxon>Bacteria</taxon>
        <taxon>Pseudomonadati</taxon>
        <taxon>Pseudomonadota</taxon>
        <taxon>Gammaproteobacteria</taxon>
        <taxon>Pseudomonadales</taxon>
        <taxon>Marinobacteraceae</taxon>
        <taxon>Marinobacter</taxon>
    </lineage>
</organism>
<dbReference type="Gene3D" id="1.20.1090.10">
    <property type="entry name" value="Dehydroquinate synthase-like - alpha domain"/>
    <property type="match status" value="1"/>
</dbReference>
<feature type="domain" description="Fe-containing alcohol dehydrogenase-like C-terminal" evidence="4">
    <location>
        <begin position="208"/>
        <end position="399"/>
    </location>
</feature>
<proteinExistence type="inferred from homology"/>
<keyword evidence="2" id="KW-0560">Oxidoreductase</keyword>
<evidence type="ECO:0000259" key="4">
    <source>
        <dbReference type="Pfam" id="PF25137"/>
    </source>
</evidence>
<dbReference type="PANTHER" id="PTHR11496:SF102">
    <property type="entry name" value="ALCOHOL DEHYDROGENASE 4"/>
    <property type="match status" value="1"/>
</dbReference>
<keyword evidence="6" id="KW-1185">Reference proteome</keyword>